<keyword evidence="3" id="KW-1185">Reference proteome</keyword>
<gene>
    <name evidence="2" type="ORF">BLA27_09985</name>
</gene>
<proteinExistence type="predicted"/>
<feature type="transmembrane region" description="Helical" evidence="1">
    <location>
        <begin position="129"/>
        <end position="151"/>
    </location>
</feature>
<name>A0A1J6HKX4_9HYPH</name>
<evidence type="ECO:0000256" key="1">
    <source>
        <dbReference type="SAM" id="Phobius"/>
    </source>
</evidence>
<feature type="transmembrane region" description="Helical" evidence="1">
    <location>
        <begin position="35"/>
        <end position="57"/>
    </location>
</feature>
<evidence type="ECO:0000313" key="3">
    <source>
        <dbReference type="Proteomes" id="UP000182985"/>
    </source>
</evidence>
<feature type="transmembrane region" description="Helical" evidence="1">
    <location>
        <begin position="78"/>
        <end position="97"/>
    </location>
</feature>
<dbReference type="EMBL" id="MOEC01000008">
    <property type="protein sequence ID" value="OIS93637.1"/>
    <property type="molecule type" value="Genomic_DNA"/>
</dbReference>
<comment type="caution">
    <text evidence="2">The sequence shown here is derived from an EMBL/GenBank/DDBJ whole genome shotgun (WGS) entry which is preliminary data.</text>
</comment>
<keyword evidence="1" id="KW-0472">Membrane</keyword>
<dbReference type="Proteomes" id="UP000182985">
    <property type="component" value="Unassembled WGS sequence"/>
</dbReference>
<organism evidence="2 3">
    <name type="scientific">Brucella cytisi</name>
    <dbReference type="NCBI Taxonomy" id="407152"/>
    <lineage>
        <taxon>Bacteria</taxon>
        <taxon>Pseudomonadati</taxon>
        <taxon>Pseudomonadota</taxon>
        <taxon>Alphaproteobacteria</taxon>
        <taxon>Hyphomicrobiales</taxon>
        <taxon>Brucellaceae</taxon>
        <taxon>Brucella/Ochrobactrum group</taxon>
        <taxon>Brucella</taxon>
    </lineage>
</organism>
<keyword evidence="1" id="KW-1133">Transmembrane helix</keyword>
<keyword evidence="1" id="KW-0812">Transmembrane</keyword>
<sequence>MSGAGLAAETASFKPGHRRDLEAHMRTINLFIDHTVKWCLIVFGLITCGTLPMALNIETITPLFGGMVDFTASSAPALRHWAFVIFCVGVLMIAASFRPWLRFETMLLSGAEKGFIVYLFVTNLDEPWIMGYFPAVIVDGLFFLYSIVFFVSERGRP</sequence>
<accession>A0A1J6HKX4</accession>
<dbReference type="AlphaFoldDB" id="A0A1J6HKX4"/>
<protein>
    <submittedName>
        <fullName evidence="2">Uncharacterized protein</fullName>
    </submittedName>
</protein>
<evidence type="ECO:0000313" key="2">
    <source>
        <dbReference type="EMBL" id="OIS93637.1"/>
    </source>
</evidence>
<reference evidence="2 3" key="1">
    <citation type="submission" date="2016-10" db="EMBL/GenBank/DDBJ databases">
        <title>The Draft Genome Sequence of the Potato Rhizosphere Bacteria Ochrobactrum sp. IPA7.2.</title>
        <authorList>
            <person name="Gogoleva N.E."/>
            <person name="Khlopko Y.A."/>
            <person name="Burygin G.L."/>
            <person name="Plotnikov A.O."/>
        </authorList>
    </citation>
    <scope>NUCLEOTIDE SEQUENCE [LARGE SCALE GENOMIC DNA]</scope>
    <source>
        <strain evidence="2 3">IPA7.2</strain>
    </source>
</reference>